<sequence length="165" mass="19007">MIAEFQDIIKNIVLEATEIQEDFIYLTAIGDNEYNTPPWASILPDLAFLTPAWHWDNACDTGKNFVKVQRKWDVVQPMLIHLGTVERETVSRYMAKILELLPWRIPVSGGFTEWNVVQTEHIFAAGELDIYAGIITLNIEYAVRWDAATQKRMENIDININNVNK</sequence>
<proteinExistence type="predicted"/>
<organism evidence="1 2">
    <name type="scientific">Brevinema andersonii</name>
    <dbReference type="NCBI Taxonomy" id="34097"/>
    <lineage>
        <taxon>Bacteria</taxon>
        <taxon>Pseudomonadati</taxon>
        <taxon>Spirochaetota</taxon>
        <taxon>Spirochaetia</taxon>
        <taxon>Brevinematales</taxon>
        <taxon>Brevinemataceae</taxon>
        <taxon>Brevinema</taxon>
    </lineage>
</organism>
<evidence type="ECO:0000313" key="2">
    <source>
        <dbReference type="Proteomes" id="UP000240042"/>
    </source>
</evidence>
<evidence type="ECO:0000313" key="1">
    <source>
        <dbReference type="EMBL" id="SFB95733.1"/>
    </source>
</evidence>
<gene>
    <name evidence="1" type="ORF">SAMN02745150_01436</name>
</gene>
<dbReference type="RefSeq" id="WP_092320110.1">
    <property type="nucleotide sequence ID" value="NZ_FOKY01000028.1"/>
</dbReference>
<dbReference type="AlphaFoldDB" id="A0A1I1FF35"/>
<reference evidence="2" key="1">
    <citation type="submission" date="2016-10" db="EMBL/GenBank/DDBJ databases">
        <authorList>
            <person name="Varghese N."/>
            <person name="Submissions S."/>
        </authorList>
    </citation>
    <scope>NUCLEOTIDE SEQUENCE [LARGE SCALE GENOMIC DNA]</scope>
    <source>
        <strain evidence="2">ATCC 43811</strain>
    </source>
</reference>
<dbReference type="STRING" id="34097.SAMN02745150_01436"/>
<accession>A0A1I1FF35</accession>
<name>A0A1I1FF35_BREAD</name>
<dbReference type="EMBL" id="FOKY01000028">
    <property type="protein sequence ID" value="SFB95733.1"/>
    <property type="molecule type" value="Genomic_DNA"/>
</dbReference>
<protein>
    <submittedName>
        <fullName evidence="1">Uncharacterized protein</fullName>
    </submittedName>
</protein>
<keyword evidence="2" id="KW-1185">Reference proteome</keyword>
<dbReference type="Proteomes" id="UP000240042">
    <property type="component" value="Unassembled WGS sequence"/>
</dbReference>